<feature type="transmembrane region" description="Helical" evidence="1">
    <location>
        <begin position="6"/>
        <end position="37"/>
    </location>
</feature>
<accession>A0A2S6HX42</accession>
<dbReference type="PANTHER" id="PTHR30354">
    <property type="entry name" value="GNT FAMILY GLUCONATE TRANSPORTER"/>
    <property type="match status" value="1"/>
</dbReference>
<feature type="transmembrane region" description="Helical" evidence="1">
    <location>
        <begin position="97"/>
        <end position="127"/>
    </location>
</feature>
<gene>
    <name evidence="2" type="ORF">BXY41_102184</name>
</gene>
<dbReference type="RefSeq" id="WP_104435002.1">
    <property type="nucleotide sequence ID" value="NZ_PTJA01000002.1"/>
</dbReference>
<comment type="caution">
    <text evidence="2">The sequence shown here is derived from an EMBL/GenBank/DDBJ whole genome shotgun (WGS) entry which is preliminary data.</text>
</comment>
<feature type="transmembrane region" description="Helical" evidence="1">
    <location>
        <begin position="408"/>
        <end position="431"/>
    </location>
</feature>
<sequence>MLATIGLIIAIALLVVMIIKGIDMITATVITAAIILVTSGLNLNEGFLTTFSGGAGGFVASWFLILGLGGVFGQLVLETGLATKIAQTLTKKLGTKMVGLVILICTFFITLLGINGYIMVFVLYPIADNLLYENKMDRRVLPFLLLGGGASANGFAYSLDICNVLPSKYLNTSLGSAPLLSFVFTAILAVSYFLYFNYAQKQSLKNNTPEQLLAMYKTQQTAVSEEELPGIFMSVLPFVLVLGCVVATSSWGTSPSIMFSLVIGILLIICTQLKRIKNMKTSIKTGSSSGLNSMLTVAAVMGLSKVLGASPAFQQLQQAVLAMNMPAYLKAFFGTTVLTGLTGSAISGETIFMESFGKAFVDMGVNVAALHRIVTESALILNKLPNSSVAILTMSICGCSLKESYKHIILGTMIPAFIAGLVIALMATVGIV</sequence>
<dbReference type="InterPro" id="IPR003474">
    <property type="entry name" value="Glcn_transporter"/>
</dbReference>
<dbReference type="Pfam" id="PF02447">
    <property type="entry name" value="GntP_permease"/>
    <property type="match status" value="1"/>
</dbReference>
<proteinExistence type="predicted"/>
<evidence type="ECO:0000313" key="3">
    <source>
        <dbReference type="Proteomes" id="UP000237749"/>
    </source>
</evidence>
<keyword evidence="1" id="KW-0812">Transmembrane</keyword>
<organism evidence="2 3">
    <name type="scientific">Lacrimispora xylanisolvens</name>
    <dbReference type="NCBI Taxonomy" id="384636"/>
    <lineage>
        <taxon>Bacteria</taxon>
        <taxon>Bacillati</taxon>
        <taxon>Bacillota</taxon>
        <taxon>Clostridia</taxon>
        <taxon>Lachnospirales</taxon>
        <taxon>Lachnospiraceae</taxon>
        <taxon>Lacrimispora</taxon>
    </lineage>
</organism>
<dbReference type="EMBL" id="PTJA01000002">
    <property type="protein sequence ID" value="PPK82495.1"/>
    <property type="molecule type" value="Genomic_DNA"/>
</dbReference>
<feature type="transmembrane region" description="Helical" evidence="1">
    <location>
        <begin position="179"/>
        <end position="198"/>
    </location>
</feature>
<feature type="transmembrane region" description="Helical" evidence="1">
    <location>
        <begin position="139"/>
        <end position="159"/>
    </location>
</feature>
<dbReference type="OrthoDB" id="86125at2"/>
<feature type="transmembrane region" description="Helical" evidence="1">
    <location>
        <begin position="325"/>
        <end position="346"/>
    </location>
</feature>
<evidence type="ECO:0000256" key="1">
    <source>
        <dbReference type="SAM" id="Phobius"/>
    </source>
</evidence>
<feature type="transmembrane region" description="Helical" evidence="1">
    <location>
        <begin position="257"/>
        <end position="273"/>
    </location>
</feature>
<feature type="transmembrane region" description="Helical" evidence="1">
    <location>
        <begin position="58"/>
        <end position="77"/>
    </location>
</feature>
<feature type="transmembrane region" description="Helical" evidence="1">
    <location>
        <begin position="231"/>
        <end position="251"/>
    </location>
</feature>
<keyword evidence="1" id="KW-1133">Transmembrane helix</keyword>
<dbReference type="Proteomes" id="UP000237749">
    <property type="component" value="Unassembled WGS sequence"/>
</dbReference>
<evidence type="ECO:0000313" key="2">
    <source>
        <dbReference type="EMBL" id="PPK82495.1"/>
    </source>
</evidence>
<keyword evidence="3" id="KW-1185">Reference proteome</keyword>
<dbReference type="PANTHER" id="PTHR30354:SF7">
    <property type="entry name" value="BLL7963 PROTEIN"/>
    <property type="match status" value="1"/>
</dbReference>
<reference evidence="2 3" key="1">
    <citation type="submission" date="2018-02" db="EMBL/GenBank/DDBJ databases">
        <title>Genomic Encyclopedia of Archaeal and Bacterial Type Strains, Phase II (KMG-II): from individual species to whole genera.</title>
        <authorList>
            <person name="Goeker M."/>
        </authorList>
    </citation>
    <scope>NUCLEOTIDE SEQUENCE [LARGE SCALE GENOMIC DNA]</scope>
    <source>
        <strain evidence="2 3">DSM 3808</strain>
    </source>
</reference>
<keyword evidence="1" id="KW-0472">Membrane</keyword>
<dbReference type="AlphaFoldDB" id="A0A2S6HX42"/>
<protein>
    <submittedName>
        <fullName evidence="2">H+/gluconate symporter-like permease</fullName>
    </submittedName>
</protein>
<dbReference type="GO" id="GO:0015128">
    <property type="term" value="F:gluconate transmembrane transporter activity"/>
    <property type="evidence" value="ECO:0007669"/>
    <property type="project" value="InterPro"/>
</dbReference>
<dbReference type="GO" id="GO:0005886">
    <property type="term" value="C:plasma membrane"/>
    <property type="evidence" value="ECO:0007669"/>
    <property type="project" value="TreeGrafter"/>
</dbReference>
<name>A0A2S6HX42_9FIRM</name>